<dbReference type="Proteomes" id="UP000521199">
    <property type="component" value="Unassembled WGS sequence"/>
</dbReference>
<accession>A0A7W8D7T2</accession>
<feature type="compositionally biased region" description="Basic and acidic residues" evidence="1">
    <location>
        <begin position="59"/>
        <end position="69"/>
    </location>
</feature>
<keyword evidence="3" id="KW-1185">Reference proteome</keyword>
<feature type="compositionally biased region" description="Low complexity" evidence="1">
    <location>
        <begin position="1"/>
        <end position="42"/>
    </location>
</feature>
<evidence type="ECO:0000313" key="2">
    <source>
        <dbReference type="EMBL" id="MBB5208350.1"/>
    </source>
</evidence>
<proteinExistence type="predicted"/>
<dbReference type="EMBL" id="JACHHP010000003">
    <property type="protein sequence ID" value="MBB5208350.1"/>
    <property type="molecule type" value="Genomic_DNA"/>
</dbReference>
<comment type="caution">
    <text evidence="2">The sequence shown here is derived from an EMBL/GenBank/DDBJ whole genome shotgun (WGS) entry which is preliminary data.</text>
</comment>
<gene>
    <name evidence="2" type="ORF">HNQ52_001892</name>
</gene>
<dbReference type="AlphaFoldDB" id="A0A7W8D7T2"/>
<organism evidence="2 3">
    <name type="scientific">Chiayiivirga flava</name>
    <dbReference type="NCBI Taxonomy" id="659595"/>
    <lineage>
        <taxon>Bacteria</taxon>
        <taxon>Pseudomonadati</taxon>
        <taxon>Pseudomonadota</taxon>
        <taxon>Gammaproteobacteria</taxon>
        <taxon>Lysobacterales</taxon>
        <taxon>Lysobacteraceae</taxon>
        <taxon>Chiayiivirga</taxon>
    </lineage>
</organism>
<evidence type="ECO:0000313" key="3">
    <source>
        <dbReference type="Proteomes" id="UP000521199"/>
    </source>
</evidence>
<dbReference type="RefSeq" id="WP_221282021.1">
    <property type="nucleotide sequence ID" value="NZ_JACHHP010000003.1"/>
</dbReference>
<feature type="region of interest" description="Disordered" evidence="1">
    <location>
        <begin position="1"/>
        <end position="69"/>
    </location>
</feature>
<evidence type="ECO:0000256" key="1">
    <source>
        <dbReference type="SAM" id="MobiDB-lite"/>
    </source>
</evidence>
<sequence length="264" mass="27878">MAKRTAPPAARTPAARRGAGSAPRTPAAAKKAVAPVRKTAATETRRATVRDAEAVPPRRVAESRAERTPAQRDRRFNLLLHTACLKAGTAAAFSSITARVPLLGRLAPVLLGSIGNAVSLPAIQKQLVRDVLDIYALELSDAEQRGVVLLATGAELGAQMLSDQMVEQILAQFGAGYLRLVGARMLPLASVASDIAAAIATTYTVGKRAQVLCNLPGTGARNLGELLRGLTAIDQRRLFAWSAEALRLALRPFRSVLLSLRPGA</sequence>
<feature type="compositionally biased region" description="Basic and acidic residues" evidence="1">
    <location>
        <begin position="43"/>
        <end position="53"/>
    </location>
</feature>
<reference evidence="2 3" key="1">
    <citation type="submission" date="2020-08" db="EMBL/GenBank/DDBJ databases">
        <title>Genomic Encyclopedia of Type Strains, Phase IV (KMG-IV): sequencing the most valuable type-strain genomes for metagenomic binning, comparative biology and taxonomic classification.</title>
        <authorList>
            <person name="Goeker M."/>
        </authorList>
    </citation>
    <scope>NUCLEOTIDE SEQUENCE [LARGE SCALE GENOMIC DNA]</scope>
    <source>
        <strain evidence="2 3">DSM 24163</strain>
    </source>
</reference>
<name>A0A7W8D7T2_9GAMM</name>
<protein>
    <submittedName>
        <fullName evidence="2">Uncharacterized protein (DUF697 family)</fullName>
    </submittedName>
</protein>